<dbReference type="RefSeq" id="WP_171556784.1">
    <property type="nucleotide sequence ID" value="NZ_JABFCS010000001.1"/>
</dbReference>
<feature type="region of interest" description="Disordered" evidence="1">
    <location>
        <begin position="22"/>
        <end position="48"/>
    </location>
</feature>
<keyword evidence="4" id="KW-1185">Reference proteome</keyword>
<accession>A0A849K1N2</accession>
<evidence type="ECO:0000256" key="1">
    <source>
        <dbReference type="SAM" id="MobiDB-lite"/>
    </source>
</evidence>
<feature type="region of interest" description="Disordered" evidence="1">
    <location>
        <begin position="63"/>
        <end position="90"/>
    </location>
</feature>
<reference evidence="3 4" key="1">
    <citation type="submission" date="2020-05" db="EMBL/GenBank/DDBJ databases">
        <authorList>
            <person name="Khan S.A."/>
            <person name="Jeon C.O."/>
            <person name="Chun B.H."/>
        </authorList>
    </citation>
    <scope>NUCLEOTIDE SEQUENCE [LARGE SCALE GENOMIC DNA]</scope>
    <source>
        <strain evidence="3 4">B156</strain>
    </source>
</reference>
<protein>
    <submittedName>
        <fullName evidence="3">Uncharacterized protein</fullName>
    </submittedName>
</protein>
<feature type="signal peptide" evidence="2">
    <location>
        <begin position="1"/>
        <end position="22"/>
    </location>
</feature>
<evidence type="ECO:0000313" key="3">
    <source>
        <dbReference type="EMBL" id="NNU42418.1"/>
    </source>
</evidence>
<sequence>MTLFTTRALLVPLFFVHLHSLAQDTPPTPTETPASPAGAAPAPAAPSPAELVDKFKGFLGSTIDAVRQNQPPAGSTGPLPVTGAEGGEAP</sequence>
<evidence type="ECO:0000313" key="4">
    <source>
        <dbReference type="Proteomes" id="UP000552954"/>
    </source>
</evidence>
<gene>
    <name evidence="3" type="ORF">HK415_03440</name>
</gene>
<reference evidence="3 4" key="2">
    <citation type="submission" date="2020-06" db="EMBL/GenBank/DDBJ databases">
        <title>Ramlibacter rhizophilus sp. nov., isolated from rhizosphere soil of national flower Mugunghwa from South Korea.</title>
        <authorList>
            <person name="Zheng-Fei Y."/>
            <person name="Huan T."/>
        </authorList>
    </citation>
    <scope>NUCLEOTIDE SEQUENCE [LARGE SCALE GENOMIC DNA]</scope>
    <source>
        <strain evidence="3 4">B156</strain>
    </source>
</reference>
<keyword evidence="2" id="KW-0732">Signal</keyword>
<feature type="chain" id="PRO_5032509190" evidence="2">
    <location>
        <begin position="23"/>
        <end position="90"/>
    </location>
</feature>
<name>A0A849K1N2_9BURK</name>
<comment type="caution">
    <text evidence="3">The sequence shown here is derived from an EMBL/GenBank/DDBJ whole genome shotgun (WGS) entry which is preliminary data.</text>
</comment>
<dbReference type="AlphaFoldDB" id="A0A849K1N2"/>
<organism evidence="3 4">
    <name type="scientific">Ramlibacter montanisoli</name>
    <dbReference type="NCBI Taxonomy" id="2732512"/>
    <lineage>
        <taxon>Bacteria</taxon>
        <taxon>Pseudomonadati</taxon>
        <taxon>Pseudomonadota</taxon>
        <taxon>Betaproteobacteria</taxon>
        <taxon>Burkholderiales</taxon>
        <taxon>Comamonadaceae</taxon>
        <taxon>Ramlibacter</taxon>
    </lineage>
</organism>
<dbReference type="Proteomes" id="UP000552954">
    <property type="component" value="Unassembled WGS sequence"/>
</dbReference>
<proteinExistence type="predicted"/>
<evidence type="ECO:0000256" key="2">
    <source>
        <dbReference type="SAM" id="SignalP"/>
    </source>
</evidence>
<dbReference type="EMBL" id="JABFCS010000001">
    <property type="protein sequence ID" value="NNU42418.1"/>
    <property type="molecule type" value="Genomic_DNA"/>
</dbReference>
<feature type="compositionally biased region" description="Low complexity" evidence="1">
    <location>
        <begin position="31"/>
        <end position="48"/>
    </location>
</feature>